<dbReference type="PROSITE" id="PS50887">
    <property type="entry name" value="GGDEF"/>
    <property type="match status" value="1"/>
</dbReference>
<dbReference type="RefSeq" id="WP_090252047.1">
    <property type="nucleotide sequence ID" value="NZ_FMTL01000002.1"/>
</dbReference>
<keyword evidence="1" id="KW-1133">Transmembrane helix</keyword>
<name>A0AB37Z7C2_9PSED</name>
<reference evidence="5 6" key="1">
    <citation type="submission" date="2016-10" db="EMBL/GenBank/DDBJ databases">
        <authorList>
            <person name="Varghese N."/>
            <person name="Submissions S."/>
        </authorList>
    </citation>
    <scope>NUCLEOTIDE SEQUENCE [LARGE SCALE GENOMIC DNA]</scope>
    <source>
        <strain evidence="5 6">DSM 17833</strain>
    </source>
</reference>
<dbReference type="SUPFAM" id="SSF55073">
    <property type="entry name" value="Nucleotide cyclase"/>
    <property type="match status" value="1"/>
</dbReference>
<dbReference type="PROSITE" id="PS50883">
    <property type="entry name" value="EAL"/>
    <property type="match status" value="1"/>
</dbReference>
<proteinExistence type="predicted"/>
<dbReference type="InterPro" id="IPR043128">
    <property type="entry name" value="Rev_trsase/Diguanyl_cyclase"/>
</dbReference>
<dbReference type="GO" id="GO:0071111">
    <property type="term" value="F:cyclic-guanylate-specific phosphodiesterase activity"/>
    <property type="evidence" value="ECO:0007669"/>
    <property type="project" value="InterPro"/>
</dbReference>
<evidence type="ECO:0000313" key="6">
    <source>
        <dbReference type="Proteomes" id="UP000242418"/>
    </source>
</evidence>
<dbReference type="InterPro" id="IPR029150">
    <property type="entry name" value="dCache_3"/>
</dbReference>
<evidence type="ECO:0000259" key="2">
    <source>
        <dbReference type="PROSITE" id="PS50883"/>
    </source>
</evidence>
<dbReference type="InterPro" id="IPR000160">
    <property type="entry name" value="GGDEF_dom"/>
</dbReference>
<keyword evidence="1" id="KW-0472">Membrane</keyword>
<dbReference type="GO" id="GO:0016020">
    <property type="term" value="C:membrane"/>
    <property type="evidence" value="ECO:0007669"/>
    <property type="project" value="InterPro"/>
</dbReference>
<dbReference type="PANTHER" id="PTHR33121">
    <property type="entry name" value="CYCLIC DI-GMP PHOSPHODIESTERASE PDEF"/>
    <property type="match status" value="1"/>
</dbReference>
<keyword evidence="1" id="KW-0812">Transmembrane</keyword>
<dbReference type="InterPro" id="IPR035919">
    <property type="entry name" value="EAL_sf"/>
</dbReference>
<feature type="transmembrane region" description="Helical" evidence="1">
    <location>
        <begin position="273"/>
        <end position="292"/>
    </location>
</feature>
<dbReference type="SUPFAM" id="SSF158472">
    <property type="entry name" value="HAMP domain-like"/>
    <property type="match status" value="1"/>
</dbReference>
<feature type="domain" description="GGDEF" evidence="4">
    <location>
        <begin position="377"/>
        <end position="508"/>
    </location>
</feature>
<dbReference type="Gene3D" id="3.30.70.270">
    <property type="match status" value="1"/>
</dbReference>
<dbReference type="NCBIfam" id="TIGR00254">
    <property type="entry name" value="GGDEF"/>
    <property type="match status" value="1"/>
</dbReference>
<dbReference type="Gene3D" id="3.20.20.450">
    <property type="entry name" value="EAL domain"/>
    <property type="match status" value="1"/>
</dbReference>
<feature type="domain" description="EAL" evidence="2">
    <location>
        <begin position="517"/>
        <end position="770"/>
    </location>
</feature>
<dbReference type="SMART" id="SM00267">
    <property type="entry name" value="GGDEF"/>
    <property type="match status" value="1"/>
</dbReference>
<evidence type="ECO:0000259" key="3">
    <source>
        <dbReference type="PROSITE" id="PS50885"/>
    </source>
</evidence>
<protein>
    <submittedName>
        <fullName evidence="5">Diguanylate cyclase/phosphodiesterase</fullName>
    </submittedName>
</protein>
<dbReference type="Pfam" id="PF00990">
    <property type="entry name" value="GGDEF"/>
    <property type="match status" value="1"/>
</dbReference>
<dbReference type="Proteomes" id="UP000242418">
    <property type="component" value="Unassembled WGS sequence"/>
</dbReference>
<gene>
    <name evidence="5" type="ORF">SAMN05216370_2219</name>
</gene>
<dbReference type="InterPro" id="IPR050706">
    <property type="entry name" value="Cyclic-di-GMP_PDE-like"/>
</dbReference>
<evidence type="ECO:0000256" key="1">
    <source>
        <dbReference type="SAM" id="Phobius"/>
    </source>
</evidence>
<accession>A0AB37Z7C2</accession>
<evidence type="ECO:0000259" key="4">
    <source>
        <dbReference type="PROSITE" id="PS50887"/>
    </source>
</evidence>
<dbReference type="CDD" id="cd06225">
    <property type="entry name" value="HAMP"/>
    <property type="match status" value="1"/>
</dbReference>
<dbReference type="Gene3D" id="6.10.340.10">
    <property type="match status" value="1"/>
</dbReference>
<dbReference type="CDD" id="cd01949">
    <property type="entry name" value="GGDEF"/>
    <property type="match status" value="1"/>
</dbReference>
<dbReference type="Pfam" id="PF00563">
    <property type="entry name" value="EAL"/>
    <property type="match status" value="1"/>
</dbReference>
<dbReference type="SMART" id="SM00052">
    <property type="entry name" value="EAL"/>
    <property type="match status" value="1"/>
</dbReference>
<comment type="caution">
    <text evidence="5">The sequence shown here is derived from an EMBL/GenBank/DDBJ whole genome shotgun (WGS) entry which is preliminary data.</text>
</comment>
<organism evidence="5 6">
    <name type="scientific">Pseudomonas peli</name>
    <dbReference type="NCBI Taxonomy" id="592361"/>
    <lineage>
        <taxon>Bacteria</taxon>
        <taxon>Pseudomonadati</taxon>
        <taxon>Pseudomonadota</taxon>
        <taxon>Gammaproteobacteria</taxon>
        <taxon>Pseudomonadales</taxon>
        <taxon>Pseudomonadaceae</taxon>
        <taxon>Pseudomonas</taxon>
    </lineage>
</organism>
<dbReference type="Pfam" id="PF14827">
    <property type="entry name" value="dCache_3"/>
    <property type="match status" value="1"/>
</dbReference>
<dbReference type="InterPro" id="IPR001633">
    <property type="entry name" value="EAL_dom"/>
</dbReference>
<sequence>MLRNSFQARIAGVLVLLLLVVVGALYVAVQTATNAAVRSQAREQLDVGSLVFQQLLEVRGRQLHDAVQVLAADFGFKDAVASGDTETIRSALINHGARINASAVMMLGLDGNLEVSSDRQISGETAKRLSAQVMQRQREGVQIFLMPIADKIYLLVQATVTAPLPIARVMMGFQVDDAFAAELRELTHLDLTLRATQDGVADIWISTLQPAQSKQLQGSMSELANDAISLIGEESYLNQTLVLASGDGFEVRALLHKSLSQAQEAFAPLDQKILLIALAALSASLVGALLLARSVSQPVRQLAAVAERVRQGDYQASLDLQRGDELGRLATAFKAMQQGIAERERQLAHNALHDALTGLPNRTLALERLGSAITAGRPTSLLYLGVANFRAVNESLGAEGGDLALQQLSRRLQVVLRPGDSVARIIGDEFLLLLENTNSDSAVGIADKVQQLLLKPLRVATHDFALDCRIGIASYPVDGNAPEELLRRASIAMQDAAGMPSHLQVYQQGRDDAQQRQIRLIRDLRHAPDKAELLLHYQPKLDIAAGQVRQAEALLRWQHPTLGMVSPGEFIPLAERTGSIQLLTAWVIEEVLRQLREWAGRGLRVQVSLNISTDDLIDPQLPARVSKLLAEYQVPAEQLIFEITESGVMLNPEVALQVLHGLRACGISLSVDDFGTGYSSLAQLKRMPVQELKIDQSFIRDLDDASEDSVIVRSTIEMSHSLGLKVVAEGVEFERSLQLLGRWQCDTAQGYLISRPLAAQAFETWMAQYVHAPSTLVH</sequence>
<dbReference type="PROSITE" id="PS50885">
    <property type="entry name" value="HAMP"/>
    <property type="match status" value="1"/>
</dbReference>
<dbReference type="InterPro" id="IPR029787">
    <property type="entry name" value="Nucleotide_cyclase"/>
</dbReference>
<dbReference type="GO" id="GO:0007165">
    <property type="term" value="P:signal transduction"/>
    <property type="evidence" value="ECO:0007669"/>
    <property type="project" value="InterPro"/>
</dbReference>
<dbReference type="Pfam" id="PF00672">
    <property type="entry name" value="HAMP"/>
    <property type="match status" value="1"/>
</dbReference>
<dbReference type="PANTHER" id="PTHR33121:SF71">
    <property type="entry name" value="OXYGEN SENSOR PROTEIN DOSP"/>
    <property type="match status" value="1"/>
</dbReference>
<feature type="domain" description="HAMP" evidence="3">
    <location>
        <begin position="293"/>
        <end position="345"/>
    </location>
</feature>
<dbReference type="SMART" id="SM00304">
    <property type="entry name" value="HAMP"/>
    <property type="match status" value="1"/>
</dbReference>
<dbReference type="AlphaFoldDB" id="A0AB37Z7C2"/>
<dbReference type="CDD" id="cd01948">
    <property type="entry name" value="EAL"/>
    <property type="match status" value="1"/>
</dbReference>
<evidence type="ECO:0000313" key="5">
    <source>
        <dbReference type="EMBL" id="SCW62084.1"/>
    </source>
</evidence>
<dbReference type="SUPFAM" id="SSF141868">
    <property type="entry name" value="EAL domain-like"/>
    <property type="match status" value="1"/>
</dbReference>
<dbReference type="InterPro" id="IPR003660">
    <property type="entry name" value="HAMP_dom"/>
</dbReference>
<keyword evidence="6" id="KW-1185">Reference proteome</keyword>
<dbReference type="EMBL" id="FMTL01000002">
    <property type="protein sequence ID" value="SCW62084.1"/>
    <property type="molecule type" value="Genomic_DNA"/>
</dbReference>